<proteinExistence type="predicted"/>
<evidence type="ECO:0008006" key="4">
    <source>
        <dbReference type="Google" id="ProtNLM"/>
    </source>
</evidence>
<keyword evidence="3" id="KW-1185">Reference proteome</keyword>
<dbReference type="InterPro" id="IPR046828">
    <property type="entry name" value="RepSA"/>
</dbReference>
<dbReference type="Pfam" id="PF20199">
    <property type="entry name" value="RepSA"/>
    <property type="match status" value="2"/>
</dbReference>
<evidence type="ECO:0000313" key="3">
    <source>
        <dbReference type="Proteomes" id="UP000587527"/>
    </source>
</evidence>
<evidence type="ECO:0000256" key="1">
    <source>
        <dbReference type="SAM" id="MobiDB-lite"/>
    </source>
</evidence>
<gene>
    <name evidence="2" type="ORF">F4553_004466</name>
</gene>
<organism evidence="2 3">
    <name type="scientific">Allocatelliglobosispora scoriae</name>
    <dbReference type="NCBI Taxonomy" id="643052"/>
    <lineage>
        <taxon>Bacteria</taxon>
        <taxon>Bacillati</taxon>
        <taxon>Actinomycetota</taxon>
        <taxon>Actinomycetes</taxon>
        <taxon>Micromonosporales</taxon>
        <taxon>Micromonosporaceae</taxon>
        <taxon>Allocatelliglobosispora</taxon>
    </lineage>
</organism>
<comment type="caution">
    <text evidence="2">The sequence shown here is derived from an EMBL/GenBank/DDBJ whole genome shotgun (WGS) entry which is preliminary data.</text>
</comment>
<accession>A0A841BPT8</accession>
<name>A0A841BPT8_9ACTN</name>
<protein>
    <recommendedName>
        <fullName evidence="4">Replication initiation protein</fullName>
    </recommendedName>
</protein>
<dbReference type="EMBL" id="JACHMN010000002">
    <property type="protein sequence ID" value="MBB5871087.1"/>
    <property type="molecule type" value="Genomic_DNA"/>
</dbReference>
<reference evidence="2 3" key="1">
    <citation type="submission" date="2020-08" db="EMBL/GenBank/DDBJ databases">
        <title>Sequencing the genomes of 1000 actinobacteria strains.</title>
        <authorList>
            <person name="Klenk H.-P."/>
        </authorList>
    </citation>
    <scope>NUCLEOTIDE SEQUENCE [LARGE SCALE GENOMIC DNA]</scope>
    <source>
        <strain evidence="2 3">DSM 45362</strain>
    </source>
</reference>
<sequence length="547" mass="60908">MCVRPIPLKRTDHETGLWEIVDIPCGARLASVCAPCAEKQRKLRMQQIREGWHLTTDPTDAITVETPADEVKALVLDRCQLVFDREEAVKAADPTQVARLDVAIDLLDEQLSGMRVRGTLPSPADPASPRRTRSTRRRQDTTDLPRLPVDSRTTGKVYTTPDGRKVQPSTLLTITLDSYGPVHTGSRTRRGKVHPCQCGHLHHPVDPALGTPIDPDTYDYRRAALDAIFFAAGLDRFWQNLRRAAGLNLQYAGAVEMQKRLAPHVHYAMRGTLPKALLRQVAAATYHQVWWPQFDVQVYTVAKPPVWDHTAECYTDPTTGEPLQTWAEALDALDDEDAEPAYVLRLGKIDARGITHGTKDAERSVRYVTKYVTKDLAEQADPSSATQKAHYDRLHEELATLPCSPTCANWLLYGVQPDKAKQGLTPGRCSGKVHQRKTLGFTGRRVLISRQWSGKTLKDHRADNAAWVRTVLAGAPEGDALPTDTAVDRHRYSFAMVRNSDPGVPDLQVRIMRAIAQRELWRRQVYQAQQPPDPVPATGTSALALAA</sequence>
<feature type="region of interest" description="Disordered" evidence="1">
    <location>
        <begin position="114"/>
        <end position="164"/>
    </location>
</feature>
<dbReference type="Proteomes" id="UP000587527">
    <property type="component" value="Unassembled WGS sequence"/>
</dbReference>
<evidence type="ECO:0000313" key="2">
    <source>
        <dbReference type="EMBL" id="MBB5871087.1"/>
    </source>
</evidence>
<dbReference type="AlphaFoldDB" id="A0A841BPT8"/>